<evidence type="ECO:0000313" key="4">
    <source>
        <dbReference type="Proteomes" id="UP000015101"/>
    </source>
</evidence>
<dbReference type="AlphaFoldDB" id="T1EUQ6"/>
<reference evidence="4" key="1">
    <citation type="submission" date="2012-12" db="EMBL/GenBank/DDBJ databases">
        <authorList>
            <person name="Hellsten U."/>
            <person name="Grimwood J."/>
            <person name="Chapman J.A."/>
            <person name="Shapiro H."/>
            <person name="Aerts A."/>
            <person name="Otillar R.P."/>
            <person name="Terry A.Y."/>
            <person name="Boore J.L."/>
            <person name="Simakov O."/>
            <person name="Marletaz F."/>
            <person name="Cho S.-J."/>
            <person name="Edsinger-Gonzales E."/>
            <person name="Havlak P."/>
            <person name="Kuo D.-H."/>
            <person name="Larsson T."/>
            <person name="Lv J."/>
            <person name="Arendt D."/>
            <person name="Savage R."/>
            <person name="Osoegawa K."/>
            <person name="de Jong P."/>
            <person name="Lindberg D.R."/>
            <person name="Seaver E.C."/>
            <person name="Weisblat D.A."/>
            <person name="Putnam N.H."/>
            <person name="Grigoriev I.V."/>
            <person name="Rokhsar D.S."/>
        </authorList>
    </citation>
    <scope>NUCLEOTIDE SEQUENCE</scope>
</reference>
<proteinExistence type="predicted"/>
<dbReference type="RefSeq" id="XP_009027310.1">
    <property type="nucleotide sequence ID" value="XM_009029062.1"/>
</dbReference>
<sequence>MVPGKGAAKMKHILGDLHAAVQRPLHDEHFSNVGACQPQVVRLTDDYFAHCCAMIVMINVTNFFSESLISKAKELLVEDLTKVDFLEFGDKRKKKSQSCKPDFKKKKAVFFLTNIKNNVSVNAVKKYMAKKMLIYMACGASIVGEPHGGSSVAKKEINSSHNKKNPRESSQAYEAAVVGELHDGAQVAKEEIVTIKKILRGL</sequence>
<protein>
    <submittedName>
        <fullName evidence="2 3">Uncharacterized protein</fullName>
    </submittedName>
</protein>
<dbReference type="EMBL" id="KB097571">
    <property type="protein sequence ID" value="ESN94200.1"/>
    <property type="molecule type" value="Genomic_DNA"/>
</dbReference>
<reference evidence="2 4" key="2">
    <citation type="journal article" date="2013" name="Nature">
        <title>Insights into bilaterian evolution from three spiralian genomes.</title>
        <authorList>
            <person name="Simakov O."/>
            <person name="Marletaz F."/>
            <person name="Cho S.J."/>
            <person name="Edsinger-Gonzales E."/>
            <person name="Havlak P."/>
            <person name="Hellsten U."/>
            <person name="Kuo D.H."/>
            <person name="Larsson T."/>
            <person name="Lv J."/>
            <person name="Arendt D."/>
            <person name="Savage R."/>
            <person name="Osoegawa K."/>
            <person name="de Jong P."/>
            <person name="Grimwood J."/>
            <person name="Chapman J.A."/>
            <person name="Shapiro H."/>
            <person name="Aerts A."/>
            <person name="Otillar R.P."/>
            <person name="Terry A.Y."/>
            <person name="Boore J.L."/>
            <person name="Grigoriev I.V."/>
            <person name="Lindberg D.R."/>
            <person name="Seaver E.C."/>
            <person name="Weisblat D.A."/>
            <person name="Putnam N.H."/>
            <person name="Rokhsar D.S."/>
        </authorList>
    </citation>
    <scope>NUCLEOTIDE SEQUENCE</scope>
</reference>
<reference evidence="3" key="3">
    <citation type="submission" date="2015-06" db="UniProtKB">
        <authorList>
            <consortium name="EnsemblMetazoa"/>
        </authorList>
    </citation>
    <scope>IDENTIFICATION</scope>
</reference>
<dbReference type="KEGG" id="hro:HELRODRAFT_163997"/>
<dbReference type="EMBL" id="AMQM01001512">
    <property type="status" value="NOT_ANNOTATED_CDS"/>
    <property type="molecule type" value="Genomic_DNA"/>
</dbReference>
<keyword evidence="4" id="KW-1185">Reference proteome</keyword>
<dbReference type="EnsemblMetazoa" id="HelroT163997">
    <property type="protein sequence ID" value="HelroP163997"/>
    <property type="gene ID" value="HelroG163997"/>
</dbReference>
<name>T1EUQ6_HELRO</name>
<accession>T1EUQ6</accession>
<feature type="region of interest" description="Disordered" evidence="1">
    <location>
        <begin position="151"/>
        <end position="171"/>
    </location>
</feature>
<dbReference type="Proteomes" id="UP000015101">
    <property type="component" value="Unassembled WGS sequence"/>
</dbReference>
<evidence type="ECO:0000256" key="1">
    <source>
        <dbReference type="SAM" id="MobiDB-lite"/>
    </source>
</evidence>
<gene>
    <name evidence="3" type="primary">20200306</name>
    <name evidence="2" type="ORF">HELRODRAFT_163997</name>
</gene>
<dbReference type="GeneID" id="20200306"/>
<evidence type="ECO:0000313" key="2">
    <source>
        <dbReference type="EMBL" id="ESN94200.1"/>
    </source>
</evidence>
<organism evidence="3 4">
    <name type="scientific">Helobdella robusta</name>
    <name type="common">Californian leech</name>
    <dbReference type="NCBI Taxonomy" id="6412"/>
    <lineage>
        <taxon>Eukaryota</taxon>
        <taxon>Metazoa</taxon>
        <taxon>Spiralia</taxon>
        <taxon>Lophotrochozoa</taxon>
        <taxon>Annelida</taxon>
        <taxon>Clitellata</taxon>
        <taxon>Hirudinea</taxon>
        <taxon>Rhynchobdellida</taxon>
        <taxon>Glossiphoniidae</taxon>
        <taxon>Helobdella</taxon>
    </lineage>
</organism>
<dbReference type="CTD" id="20200306"/>
<dbReference type="HOGENOM" id="CLU_1355981_0_0_1"/>
<evidence type="ECO:0000313" key="3">
    <source>
        <dbReference type="EnsemblMetazoa" id="HelroP163997"/>
    </source>
</evidence>
<dbReference type="InParanoid" id="T1EUQ6"/>